<dbReference type="EMBL" id="PJQY01000416">
    <property type="protein sequence ID" value="PQQ11137.1"/>
    <property type="molecule type" value="Genomic_DNA"/>
</dbReference>
<dbReference type="GO" id="GO:0016020">
    <property type="term" value="C:membrane"/>
    <property type="evidence" value="ECO:0007669"/>
    <property type="project" value="UniProtKB-SubCell"/>
</dbReference>
<dbReference type="GO" id="GO:0016757">
    <property type="term" value="F:glycosyltransferase activity"/>
    <property type="evidence" value="ECO:0007669"/>
    <property type="project" value="UniProtKB-KW"/>
</dbReference>
<keyword evidence="11" id="KW-1185">Reference proteome</keyword>
<keyword evidence="7" id="KW-0472">Membrane</keyword>
<accession>A0A314YYF9</accession>
<keyword evidence="5" id="KW-0735">Signal-anchor</keyword>
<feature type="domain" description="Fringe-like glycosyltransferase" evidence="9">
    <location>
        <begin position="46"/>
        <end position="84"/>
    </location>
</feature>
<name>A0A314YYF9_PRUYE</name>
<evidence type="ECO:0000259" key="9">
    <source>
        <dbReference type="Pfam" id="PF02434"/>
    </source>
</evidence>
<dbReference type="AlphaFoldDB" id="A0A314YYF9"/>
<keyword evidence="4" id="KW-0812">Transmembrane</keyword>
<comment type="caution">
    <text evidence="10">The sequence shown here is derived from an EMBL/GenBank/DDBJ whole genome shotgun (WGS) entry which is preliminary data.</text>
</comment>
<evidence type="ECO:0000313" key="11">
    <source>
        <dbReference type="Proteomes" id="UP000250321"/>
    </source>
</evidence>
<evidence type="ECO:0000256" key="7">
    <source>
        <dbReference type="ARBA" id="ARBA00023136"/>
    </source>
</evidence>
<evidence type="ECO:0000256" key="5">
    <source>
        <dbReference type="ARBA" id="ARBA00022968"/>
    </source>
</evidence>
<sequence length="112" mass="13098">MTWPDTVPPYKVSEYTSRFKYSCLYGWRSAVRLARIVKESFELGLQNVRWFLIGDDDTVFFTHNLVTVLAKYDHNQMYYIGGTSEECGSSCDTLVHYGLRWRWVCRKLPIGG</sequence>
<dbReference type="Pfam" id="PF02434">
    <property type="entry name" value="Fringe"/>
    <property type="match status" value="1"/>
</dbReference>
<dbReference type="OrthoDB" id="1722716at2759"/>
<dbReference type="STRING" id="2094558.A0A314YYF9"/>
<protein>
    <recommendedName>
        <fullName evidence="9">Fringe-like glycosyltransferase domain-containing protein</fullName>
    </recommendedName>
</protein>
<evidence type="ECO:0000313" key="10">
    <source>
        <dbReference type="EMBL" id="PQQ11137.1"/>
    </source>
</evidence>
<organism evidence="10 11">
    <name type="scientific">Prunus yedoensis var. nudiflora</name>
    <dbReference type="NCBI Taxonomy" id="2094558"/>
    <lineage>
        <taxon>Eukaryota</taxon>
        <taxon>Viridiplantae</taxon>
        <taxon>Streptophyta</taxon>
        <taxon>Embryophyta</taxon>
        <taxon>Tracheophyta</taxon>
        <taxon>Spermatophyta</taxon>
        <taxon>Magnoliopsida</taxon>
        <taxon>eudicotyledons</taxon>
        <taxon>Gunneridae</taxon>
        <taxon>Pentapetalae</taxon>
        <taxon>rosids</taxon>
        <taxon>fabids</taxon>
        <taxon>Rosales</taxon>
        <taxon>Rosaceae</taxon>
        <taxon>Amygdaloideae</taxon>
        <taxon>Amygdaleae</taxon>
        <taxon>Prunus</taxon>
    </lineage>
</organism>
<dbReference type="Gene3D" id="3.90.550.50">
    <property type="match status" value="1"/>
</dbReference>
<evidence type="ECO:0000256" key="6">
    <source>
        <dbReference type="ARBA" id="ARBA00022989"/>
    </source>
</evidence>
<keyword evidence="3" id="KW-0808">Transferase</keyword>
<comment type="subcellular location">
    <subcellularLocation>
        <location evidence="8">Endomembrane system</location>
        <topology evidence="8">Single-pass membrane protein</topology>
    </subcellularLocation>
    <subcellularLocation>
        <location evidence="1">Membrane</location>
        <topology evidence="1">Single-pass type II membrane protein</topology>
    </subcellularLocation>
</comment>
<dbReference type="Proteomes" id="UP000250321">
    <property type="component" value="Unassembled WGS sequence"/>
</dbReference>
<evidence type="ECO:0000256" key="3">
    <source>
        <dbReference type="ARBA" id="ARBA00022679"/>
    </source>
</evidence>
<dbReference type="PANTHER" id="PTHR10811">
    <property type="entry name" value="FRINGE-RELATED"/>
    <property type="match status" value="1"/>
</dbReference>
<evidence type="ECO:0000256" key="8">
    <source>
        <dbReference type="ARBA" id="ARBA00037847"/>
    </source>
</evidence>
<dbReference type="GO" id="GO:0012505">
    <property type="term" value="C:endomembrane system"/>
    <property type="evidence" value="ECO:0007669"/>
    <property type="project" value="UniProtKB-SubCell"/>
</dbReference>
<keyword evidence="2" id="KW-0328">Glycosyltransferase</keyword>
<dbReference type="InterPro" id="IPR003378">
    <property type="entry name" value="Fringe-like_glycosylTrfase"/>
</dbReference>
<reference evidence="10 11" key="1">
    <citation type="submission" date="2018-02" db="EMBL/GenBank/DDBJ databases">
        <title>Draft genome of wild Prunus yedoensis var. nudiflora.</title>
        <authorList>
            <person name="Baek S."/>
            <person name="Kim J.-H."/>
            <person name="Choi K."/>
            <person name="Kim G.-B."/>
            <person name="Cho A."/>
            <person name="Jang H."/>
            <person name="Shin C.-H."/>
            <person name="Yu H.-J."/>
            <person name="Mun J.-H."/>
        </authorList>
    </citation>
    <scope>NUCLEOTIDE SEQUENCE [LARGE SCALE GENOMIC DNA]</scope>
    <source>
        <strain evidence="11">cv. Jeju island</strain>
        <tissue evidence="10">Leaf</tissue>
    </source>
</reference>
<evidence type="ECO:0000256" key="2">
    <source>
        <dbReference type="ARBA" id="ARBA00022676"/>
    </source>
</evidence>
<keyword evidence="6" id="KW-1133">Transmembrane helix</keyword>
<evidence type="ECO:0000256" key="1">
    <source>
        <dbReference type="ARBA" id="ARBA00004606"/>
    </source>
</evidence>
<evidence type="ECO:0000256" key="4">
    <source>
        <dbReference type="ARBA" id="ARBA00022692"/>
    </source>
</evidence>
<proteinExistence type="predicted"/>
<gene>
    <name evidence="10" type="ORF">Pyn_16803</name>
</gene>